<name>A0AB39T5J1_9ACTN</name>
<sequence length="101" mass="11373">MNGIKLGDRVEITRYRGYSTDGDTLYVGLRGTVDRIDDGDSLPFRVDTDDEGQLWAAEVRKVPNDREHYVTRAKELLEGTHAMAGDILRMARFLAGEDGDR</sequence>
<proteinExistence type="predicted"/>
<protein>
    <submittedName>
        <fullName evidence="1">Uncharacterized protein</fullName>
    </submittedName>
</protein>
<organism evidence="1">
    <name type="scientific">Streptomyces sp. R44</name>
    <dbReference type="NCBI Taxonomy" id="3238633"/>
    <lineage>
        <taxon>Bacteria</taxon>
        <taxon>Bacillati</taxon>
        <taxon>Actinomycetota</taxon>
        <taxon>Actinomycetes</taxon>
        <taxon>Kitasatosporales</taxon>
        <taxon>Streptomycetaceae</taxon>
        <taxon>Streptomyces</taxon>
    </lineage>
</organism>
<evidence type="ECO:0000313" key="1">
    <source>
        <dbReference type="EMBL" id="XDQ74579.1"/>
    </source>
</evidence>
<accession>A0AB39T5J1</accession>
<dbReference type="RefSeq" id="WP_369147102.1">
    <property type="nucleotide sequence ID" value="NZ_CP163444.1"/>
</dbReference>
<dbReference type="AlphaFoldDB" id="A0AB39T5J1"/>
<dbReference type="EMBL" id="CP163444">
    <property type="protein sequence ID" value="XDQ74579.1"/>
    <property type="molecule type" value="Genomic_DNA"/>
</dbReference>
<gene>
    <name evidence="1" type="ORF">AB5J54_30450</name>
</gene>
<reference evidence="1" key="1">
    <citation type="submission" date="2024-07" db="EMBL/GenBank/DDBJ databases">
        <authorList>
            <person name="Yu S.T."/>
        </authorList>
    </citation>
    <scope>NUCLEOTIDE SEQUENCE</scope>
    <source>
        <strain evidence="1">R44</strain>
    </source>
</reference>